<protein>
    <submittedName>
        <fullName evidence="1">Uncharacterized protein</fullName>
    </submittedName>
</protein>
<name>A0ABQ4ZUP1_9ASTR</name>
<evidence type="ECO:0000313" key="2">
    <source>
        <dbReference type="Proteomes" id="UP001151760"/>
    </source>
</evidence>
<gene>
    <name evidence="1" type="ORF">Tco_0800648</name>
</gene>
<reference evidence="1" key="2">
    <citation type="submission" date="2022-01" db="EMBL/GenBank/DDBJ databases">
        <authorList>
            <person name="Yamashiro T."/>
            <person name="Shiraishi A."/>
            <person name="Satake H."/>
            <person name="Nakayama K."/>
        </authorList>
    </citation>
    <scope>NUCLEOTIDE SEQUENCE</scope>
</reference>
<dbReference type="Proteomes" id="UP001151760">
    <property type="component" value="Unassembled WGS sequence"/>
</dbReference>
<accession>A0ABQ4ZUP1</accession>
<dbReference type="EMBL" id="BQNB010011675">
    <property type="protein sequence ID" value="GJS93680.1"/>
    <property type="molecule type" value="Genomic_DNA"/>
</dbReference>
<proteinExistence type="predicted"/>
<comment type="caution">
    <text evidence="1">The sequence shown here is derived from an EMBL/GenBank/DDBJ whole genome shotgun (WGS) entry which is preliminary data.</text>
</comment>
<evidence type="ECO:0000313" key="1">
    <source>
        <dbReference type="EMBL" id="GJS93680.1"/>
    </source>
</evidence>
<organism evidence="1 2">
    <name type="scientific">Tanacetum coccineum</name>
    <dbReference type="NCBI Taxonomy" id="301880"/>
    <lineage>
        <taxon>Eukaryota</taxon>
        <taxon>Viridiplantae</taxon>
        <taxon>Streptophyta</taxon>
        <taxon>Embryophyta</taxon>
        <taxon>Tracheophyta</taxon>
        <taxon>Spermatophyta</taxon>
        <taxon>Magnoliopsida</taxon>
        <taxon>eudicotyledons</taxon>
        <taxon>Gunneridae</taxon>
        <taxon>Pentapetalae</taxon>
        <taxon>asterids</taxon>
        <taxon>campanulids</taxon>
        <taxon>Asterales</taxon>
        <taxon>Asteraceae</taxon>
        <taxon>Asteroideae</taxon>
        <taxon>Anthemideae</taxon>
        <taxon>Anthemidinae</taxon>
        <taxon>Tanacetum</taxon>
    </lineage>
</organism>
<keyword evidence="2" id="KW-1185">Reference proteome</keyword>
<sequence length="195" mass="21492">MANTQTPLLQELLHVVDSYDIKDQLLVLFQREVAEDSQKMHDYLVNSEKLCGRTLPVNTGYCNLEFLSGLGFGAFTNEAGNYVGRAYFQSGVEIINVLKAHVGLYGIALCVPLGQAGVSCANVEISIEVVNLRKNEVEGGVVALYKATYSCPWPKIGSGRYTPILDKDCPWLLLIVICIAKIDGKLPKLENERKI</sequence>
<reference evidence="1" key="1">
    <citation type="journal article" date="2022" name="Int. J. Mol. Sci.">
        <title>Draft Genome of Tanacetum Coccineum: Genomic Comparison of Closely Related Tanacetum-Family Plants.</title>
        <authorList>
            <person name="Yamashiro T."/>
            <person name="Shiraishi A."/>
            <person name="Nakayama K."/>
            <person name="Satake H."/>
        </authorList>
    </citation>
    <scope>NUCLEOTIDE SEQUENCE</scope>
</reference>